<dbReference type="Pfam" id="PF10502">
    <property type="entry name" value="Peptidase_S26"/>
    <property type="match status" value="2"/>
</dbReference>
<gene>
    <name evidence="4" type="ORF">PVK37_20580</name>
</gene>
<dbReference type="InterPro" id="IPR036286">
    <property type="entry name" value="LexA/Signal_pep-like_sf"/>
</dbReference>
<accession>A0ABY7ZJ15</accession>
<feature type="domain" description="Peptidase S26" evidence="3">
    <location>
        <begin position="115"/>
        <end position="152"/>
    </location>
</feature>
<dbReference type="SUPFAM" id="SSF51306">
    <property type="entry name" value="LexA/Signal peptidase"/>
    <property type="match status" value="1"/>
</dbReference>
<dbReference type="Gene3D" id="2.10.109.10">
    <property type="entry name" value="Umud Fragment, subunit A"/>
    <property type="match status" value="1"/>
</dbReference>
<evidence type="ECO:0000313" key="5">
    <source>
        <dbReference type="Proteomes" id="UP001219605"/>
    </source>
</evidence>
<reference evidence="4 5" key="1">
    <citation type="submission" date="2023-02" db="EMBL/GenBank/DDBJ databases">
        <authorList>
            <person name="Mo P."/>
        </authorList>
    </citation>
    <scope>NUCLEOTIDE SEQUENCE [LARGE SCALE GENOMIC DNA]</scope>
    <source>
        <strain evidence="4 5">HUAS 3</strain>
    </source>
</reference>
<evidence type="ECO:0000313" key="4">
    <source>
        <dbReference type="EMBL" id="WDZ82862.1"/>
    </source>
</evidence>
<dbReference type="CDD" id="cd06462">
    <property type="entry name" value="Peptidase_S24_S26"/>
    <property type="match status" value="1"/>
</dbReference>
<dbReference type="PANTHER" id="PTHR43390:SF1">
    <property type="entry name" value="CHLOROPLAST PROCESSING PEPTIDASE"/>
    <property type="match status" value="1"/>
</dbReference>
<name>A0ABY7ZJ15_9ACTN</name>
<protein>
    <submittedName>
        <fullName evidence="4">S26 family signal peptidase</fullName>
    </submittedName>
</protein>
<sequence>MSRIDVVVAASGLAVLGAAVVLRRRLVAVTVEGRSMEPTLRDGDRVLVLRRTLGRVRRGSVVVVERPEPGVGWSHLRPPRWRLDGRTWYVKRAVALPGDPVPPSVAPVVGAGEGSVVPRAALVVIGDGVSSSDSRRWGFFPAERLLGVVVARLPRAGSPAGPQHG</sequence>
<dbReference type="PRINTS" id="PR00727">
    <property type="entry name" value="LEADERPTASE"/>
</dbReference>
<dbReference type="Proteomes" id="UP001219605">
    <property type="component" value="Chromosome"/>
</dbReference>
<feature type="domain" description="Peptidase S26" evidence="3">
    <location>
        <begin position="11"/>
        <end position="101"/>
    </location>
</feature>
<dbReference type="EMBL" id="CP118615">
    <property type="protein sequence ID" value="WDZ82862.1"/>
    <property type="molecule type" value="Genomic_DNA"/>
</dbReference>
<comment type="subcellular location">
    <subcellularLocation>
        <location evidence="1">Cell membrane</location>
        <topology evidence="1">Single-pass type II membrane protein</topology>
    </subcellularLocation>
</comment>
<comment type="similarity">
    <text evidence="2">Belongs to the peptidase S26 family.</text>
</comment>
<dbReference type="PANTHER" id="PTHR43390">
    <property type="entry name" value="SIGNAL PEPTIDASE I"/>
    <property type="match status" value="1"/>
</dbReference>
<dbReference type="InterPro" id="IPR019533">
    <property type="entry name" value="Peptidase_S26"/>
</dbReference>
<keyword evidence="5" id="KW-1185">Reference proteome</keyword>
<dbReference type="InterPro" id="IPR000223">
    <property type="entry name" value="Pept_S26A_signal_pept_1"/>
</dbReference>
<evidence type="ECO:0000259" key="3">
    <source>
        <dbReference type="Pfam" id="PF10502"/>
    </source>
</evidence>
<organism evidence="4 5">
    <name type="scientific">Micromonospora cathayae</name>
    <dbReference type="NCBI Taxonomy" id="3028804"/>
    <lineage>
        <taxon>Bacteria</taxon>
        <taxon>Bacillati</taxon>
        <taxon>Actinomycetota</taxon>
        <taxon>Actinomycetes</taxon>
        <taxon>Micromonosporales</taxon>
        <taxon>Micromonosporaceae</taxon>
        <taxon>Micromonospora</taxon>
    </lineage>
</organism>
<evidence type="ECO:0000256" key="2">
    <source>
        <dbReference type="ARBA" id="ARBA00009370"/>
    </source>
</evidence>
<dbReference type="RefSeq" id="WP_275029210.1">
    <property type="nucleotide sequence ID" value="NZ_CP118615.1"/>
</dbReference>
<evidence type="ECO:0000256" key="1">
    <source>
        <dbReference type="ARBA" id="ARBA00004401"/>
    </source>
</evidence>
<proteinExistence type="inferred from homology"/>